<keyword evidence="1" id="KW-0812">Transmembrane</keyword>
<evidence type="ECO:0000313" key="3">
    <source>
        <dbReference type="Proteomes" id="UP000093199"/>
    </source>
</evidence>
<keyword evidence="1" id="KW-1133">Transmembrane helix</keyword>
<comment type="caution">
    <text evidence="2">The sequence shown here is derived from an EMBL/GenBank/DDBJ whole genome shotgun (WGS) entry which is preliminary data.</text>
</comment>
<keyword evidence="1" id="KW-0472">Membrane</keyword>
<dbReference type="Proteomes" id="UP000093199">
    <property type="component" value="Unassembled WGS sequence"/>
</dbReference>
<feature type="transmembrane region" description="Helical" evidence="1">
    <location>
        <begin position="45"/>
        <end position="73"/>
    </location>
</feature>
<reference evidence="2 3" key="1">
    <citation type="submission" date="2016-07" db="EMBL/GenBank/DDBJ databases">
        <title>Caryophanon tenue genome sequencing.</title>
        <authorList>
            <person name="Verma A."/>
            <person name="Pal Y."/>
            <person name="Krishnamurthi S."/>
        </authorList>
    </citation>
    <scope>NUCLEOTIDE SEQUENCE [LARGE SCALE GENOMIC DNA]</scope>
    <source>
        <strain evidence="2 3">DSM 14152</strain>
    </source>
</reference>
<dbReference type="EMBL" id="MASJ01000017">
    <property type="protein sequence ID" value="OCS85064.1"/>
    <property type="molecule type" value="Genomic_DNA"/>
</dbReference>
<name>A0A1C0YD45_9BACL</name>
<keyword evidence="3" id="KW-1185">Reference proteome</keyword>
<gene>
    <name evidence="2" type="ORF">A6M13_14380</name>
</gene>
<sequence>MTVFSSGLFITVIGCLLIALSAPQIHEEFLELRQQVLKLRIQKLLSAFIGLLMLDANALGFFALGVVFCGAGIGSMMISFL</sequence>
<evidence type="ECO:0000313" key="2">
    <source>
        <dbReference type="EMBL" id="OCS85064.1"/>
    </source>
</evidence>
<evidence type="ECO:0000256" key="1">
    <source>
        <dbReference type="SAM" id="Phobius"/>
    </source>
</evidence>
<proteinExistence type="predicted"/>
<dbReference type="RefSeq" id="WP_066545341.1">
    <property type="nucleotide sequence ID" value="NZ_MASJ01000017.1"/>
</dbReference>
<accession>A0A1C0YD45</accession>
<protein>
    <submittedName>
        <fullName evidence="2">Uncharacterized protein</fullName>
    </submittedName>
</protein>
<organism evidence="2 3">
    <name type="scientific">Caryophanon tenue</name>
    <dbReference type="NCBI Taxonomy" id="33978"/>
    <lineage>
        <taxon>Bacteria</taxon>
        <taxon>Bacillati</taxon>
        <taxon>Bacillota</taxon>
        <taxon>Bacilli</taxon>
        <taxon>Bacillales</taxon>
        <taxon>Caryophanaceae</taxon>
        <taxon>Caryophanon</taxon>
    </lineage>
</organism>
<dbReference type="STRING" id="33978.A6M13_14380"/>
<dbReference type="AlphaFoldDB" id="A0A1C0YD45"/>